<evidence type="ECO:0000256" key="1">
    <source>
        <dbReference type="SAM" id="MobiDB-lite"/>
    </source>
</evidence>
<evidence type="ECO:0000313" key="2">
    <source>
        <dbReference type="EMBL" id="CAH2056998.1"/>
    </source>
</evidence>
<accession>A0ABN8IK27</accession>
<name>A0ABN8IK27_9NEOP</name>
<gene>
    <name evidence="2" type="ORF">IPOD504_LOCUS9919</name>
</gene>
<dbReference type="EMBL" id="OW152836">
    <property type="protein sequence ID" value="CAH2056998.1"/>
    <property type="molecule type" value="Genomic_DNA"/>
</dbReference>
<dbReference type="Proteomes" id="UP000837857">
    <property type="component" value="Chromosome 24"/>
</dbReference>
<evidence type="ECO:0000313" key="3">
    <source>
        <dbReference type="Proteomes" id="UP000837857"/>
    </source>
</evidence>
<keyword evidence="3" id="KW-1185">Reference proteome</keyword>
<protein>
    <submittedName>
        <fullName evidence="2">Uncharacterized protein</fullName>
    </submittedName>
</protein>
<reference evidence="2" key="1">
    <citation type="submission" date="2022-03" db="EMBL/GenBank/DDBJ databases">
        <authorList>
            <person name="Martin H S."/>
        </authorList>
    </citation>
    <scope>NUCLEOTIDE SEQUENCE</scope>
</reference>
<proteinExistence type="predicted"/>
<feature type="non-terminal residue" evidence="2">
    <location>
        <position position="81"/>
    </location>
</feature>
<feature type="region of interest" description="Disordered" evidence="1">
    <location>
        <begin position="54"/>
        <end position="81"/>
    </location>
</feature>
<organism evidence="2 3">
    <name type="scientific">Iphiclides podalirius</name>
    <name type="common">scarce swallowtail</name>
    <dbReference type="NCBI Taxonomy" id="110791"/>
    <lineage>
        <taxon>Eukaryota</taxon>
        <taxon>Metazoa</taxon>
        <taxon>Ecdysozoa</taxon>
        <taxon>Arthropoda</taxon>
        <taxon>Hexapoda</taxon>
        <taxon>Insecta</taxon>
        <taxon>Pterygota</taxon>
        <taxon>Neoptera</taxon>
        <taxon>Endopterygota</taxon>
        <taxon>Lepidoptera</taxon>
        <taxon>Glossata</taxon>
        <taxon>Ditrysia</taxon>
        <taxon>Papilionoidea</taxon>
        <taxon>Papilionidae</taxon>
        <taxon>Papilioninae</taxon>
        <taxon>Iphiclides</taxon>
    </lineage>
</organism>
<sequence length="81" mass="9075">MLKTCNTCWSNYIRSLRLKKNMEKTKVIATGDLTPNPISLNGQLKQVQEYTKLGQASRGRDSMMPEDNLGMGSLRKAELGN</sequence>